<sequence>MITYELALLLRVMPKTELKTVLKRTATAIFDKGGIIRKIDSLGTQRIPYKTSIHGAVHREASYFVLSFTVPPTKIDSLIEEYNRDIDIIRNRIYKANKEQDFICTIEEEMKPPPYRSEVIKMIEEGKKKQAKLPKFKYNTGLNYYPFQK</sequence>
<protein>
    <recommendedName>
        <fullName evidence="2">Small ribosomal subunit protein bS6m</fullName>
    </recommendedName>
    <alternativeName>
        <fullName evidence="3">28S ribosomal protein S6, mitochondrial</fullName>
    </alternativeName>
</protein>
<keyword evidence="4" id="KW-0687">Ribonucleoprotein</keyword>
<dbReference type="InterPro" id="IPR014717">
    <property type="entry name" value="Transl_elong_EF1B/ribsomal_bS6"/>
</dbReference>
<accession>A0A0V0GDD4</accession>
<keyword evidence="4" id="KW-0689">Ribosomal protein</keyword>
<dbReference type="GO" id="GO:0006412">
    <property type="term" value="P:translation"/>
    <property type="evidence" value="ECO:0007669"/>
    <property type="project" value="InterPro"/>
</dbReference>
<dbReference type="EMBL" id="GECL01000781">
    <property type="protein sequence ID" value="JAP05343.1"/>
    <property type="molecule type" value="Transcribed_RNA"/>
</dbReference>
<evidence type="ECO:0000256" key="1">
    <source>
        <dbReference type="ARBA" id="ARBA00009512"/>
    </source>
</evidence>
<dbReference type="CDD" id="cd15465">
    <property type="entry name" value="bS6_mito"/>
    <property type="match status" value="1"/>
</dbReference>
<dbReference type="InterPro" id="IPR035980">
    <property type="entry name" value="Ribosomal_bS6_sf"/>
</dbReference>
<dbReference type="InterPro" id="IPR000529">
    <property type="entry name" value="Ribosomal_bS6"/>
</dbReference>
<dbReference type="Gene3D" id="3.30.70.60">
    <property type="match status" value="1"/>
</dbReference>
<dbReference type="AlphaFoldDB" id="A0A0V0GDD4"/>
<dbReference type="FunFam" id="3.30.70.60:FF:000014">
    <property type="entry name" value="28S ribosomal protein S6, mitochondrial"/>
    <property type="match status" value="1"/>
</dbReference>
<dbReference type="SUPFAM" id="SSF54995">
    <property type="entry name" value="Ribosomal protein S6"/>
    <property type="match status" value="1"/>
</dbReference>
<dbReference type="GO" id="GO:0003735">
    <property type="term" value="F:structural constituent of ribosome"/>
    <property type="evidence" value="ECO:0007669"/>
    <property type="project" value="InterPro"/>
</dbReference>
<evidence type="ECO:0000256" key="3">
    <source>
        <dbReference type="ARBA" id="ARBA00035365"/>
    </source>
</evidence>
<dbReference type="GO" id="GO:0005763">
    <property type="term" value="C:mitochondrial small ribosomal subunit"/>
    <property type="evidence" value="ECO:0007669"/>
    <property type="project" value="TreeGrafter"/>
</dbReference>
<dbReference type="PANTHER" id="PTHR21011:SF1">
    <property type="entry name" value="SMALL RIBOSOMAL SUBUNIT PROTEIN BS6M"/>
    <property type="match status" value="1"/>
</dbReference>
<proteinExistence type="inferred from homology"/>
<dbReference type="GO" id="GO:0070181">
    <property type="term" value="F:small ribosomal subunit rRNA binding"/>
    <property type="evidence" value="ECO:0007669"/>
    <property type="project" value="TreeGrafter"/>
</dbReference>
<name>A0A0V0GDD4_TRIDM</name>
<organism evidence="4">
    <name type="scientific">Triatoma dimidiata</name>
    <name type="common">Kissing bug</name>
    <name type="synonym">Meccus dimidiatus</name>
    <dbReference type="NCBI Taxonomy" id="72491"/>
    <lineage>
        <taxon>Eukaryota</taxon>
        <taxon>Metazoa</taxon>
        <taxon>Ecdysozoa</taxon>
        <taxon>Arthropoda</taxon>
        <taxon>Hexapoda</taxon>
        <taxon>Insecta</taxon>
        <taxon>Pterygota</taxon>
        <taxon>Neoptera</taxon>
        <taxon>Paraneoptera</taxon>
        <taxon>Hemiptera</taxon>
        <taxon>Heteroptera</taxon>
        <taxon>Panheteroptera</taxon>
        <taxon>Cimicomorpha</taxon>
        <taxon>Reduviidae</taxon>
        <taxon>Triatominae</taxon>
        <taxon>Triatoma</taxon>
    </lineage>
</organism>
<dbReference type="PANTHER" id="PTHR21011">
    <property type="entry name" value="MITOCHONDRIAL 28S RIBOSOMAL PROTEIN S6"/>
    <property type="match status" value="1"/>
</dbReference>
<dbReference type="Pfam" id="PF01250">
    <property type="entry name" value="Ribosomal_S6"/>
    <property type="match status" value="1"/>
</dbReference>
<evidence type="ECO:0000313" key="4">
    <source>
        <dbReference type="EMBL" id="JAP05343.1"/>
    </source>
</evidence>
<reference evidence="4" key="1">
    <citation type="journal article" date="2018" name="J. Proteomics">
        <title>Exploring the molecular complexity of Triatoma dimidiata sialome.</title>
        <authorList>
            <person name="Santiago P.B."/>
            <person name="de Araujo C.N."/>
            <person name="Charneau S."/>
            <person name="Bastos I.M.D."/>
            <person name="Assumpcao T.C.F."/>
            <person name="Queiroz R.M.L."/>
            <person name="Praca Y.R."/>
            <person name="Cordeiro T.M."/>
            <person name="Garcia C.H.S."/>
            <person name="da Silva I.G."/>
            <person name="Raiol T."/>
            <person name="Motta F.N."/>
            <person name="de Araujo Oliveira J.V."/>
            <person name="de Sousa M.V."/>
            <person name="Ribeiro J.M.C."/>
            <person name="de Santana J.M."/>
        </authorList>
    </citation>
    <scope>NUCLEOTIDE SEQUENCE</scope>
    <source>
        <strain evidence="4">Santander</strain>
        <tissue evidence="4">Salivary glands</tissue>
    </source>
</reference>
<evidence type="ECO:0000256" key="2">
    <source>
        <dbReference type="ARBA" id="ARBA00035170"/>
    </source>
</evidence>
<comment type="similarity">
    <text evidence="1">Belongs to the bacterial ribosomal protein bS6 family.</text>
</comment>